<accession>A0A1U7LME5</accession>
<feature type="non-terminal residue" evidence="1">
    <location>
        <position position="27"/>
    </location>
</feature>
<protein>
    <submittedName>
        <fullName evidence="1">Uncharacterized protein</fullName>
    </submittedName>
</protein>
<evidence type="ECO:0000313" key="2">
    <source>
        <dbReference type="Proteomes" id="UP000186594"/>
    </source>
</evidence>
<comment type="caution">
    <text evidence="1">The sequence shown here is derived from an EMBL/GenBank/DDBJ whole genome shotgun (WGS) entry which is preliminary data.</text>
</comment>
<dbReference type="EMBL" id="LXFE01001201">
    <property type="protein sequence ID" value="OLL23817.1"/>
    <property type="molecule type" value="Genomic_DNA"/>
</dbReference>
<keyword evidence="2" id="KW-1185">Reference proteome</keyword>
<dbReference type="Proteomes" id="UP000186594">
    <property type="component" value="Unassembled WGS sequence"/>
</dbReference>
<organism evidence="1 2">
    <name type="scientific">Neolecta irregularis (strain DAH-3)</name>
    <dbReference type="NCBI Taxonomy" id="1198029"/>
    <lineage>
        <taxon>Eukaryota</taxon>
        <taxon>Fungi</taxon>
        <taxon>Dikarya</taxon>
        <taxon>Ascomycota</taxon>
        <taxon>Taphrinomycotina</taxon>
        <taxon>Neolectales</taxon>
        <taxon>Neolectaceae</taxon>
        <taxon>Neolecta</taxon>
    </lineage>
</organism>
<evidence type="ECO:0000313" key="1">
    <source>
        <dbReference type="EMBL" id="OLL23817.1"/>
    </source>
</evidence>
<sequence>MSKARQLADLSVRLIVPAGQASPSPPI</sequence>
<gene>
    <name evidence="1" type="ORF">NEOLI_004982</name>
</gene>
<reference evidence="1 2" key="1">
    <citation type="submission" date="2016-04" db="EMBL/GenBank/DDBJ databases">
        <title>Evolutionary innovation and constraint leading to complex multicellularity in the Ascomycota.</title>
        <authorList>
            <person name="Cisse O."/>
            <person name="Nguyen A."/>
            <person name="Hewitt D.A."/>
            <person name="Jedd G."/>
            <person name="Stajich J.E."/>
        </authorList>
    </citation>
    <scope>NUCLEOTIDE SEQUENCE [LARGE SCALE GENOMIC DNA]</scope>
    <source>
        <strain evidence="1 2">DAH-3</strain>
    </source>
</reference>
<dbReference type="AlphaFoldDB" id="A0A1U7LME5"/>
<proteinExistence type="predicted"/>
<name>A0A1U7LME5_NEOID</name>